<dbReference type="InterPro" id="IPR006638">
    <property type="entry name" value="Elp3/MiaA/NifB-like_rSAM"/>
</dbReference>
<keyword evidence="3" id="KW-0808">Transferase</keyword>
<keyword evidence="6" id="KW-0408">Iron</keyword>
<evidence type="ECO:0000256" key="7">
    <source>
        <dbReference type="ARBA" id="ARBA00023014"/>
    </source>
</evidence>
<sequence>MNGAQNGDRLLPHTPNVMRILLVNPPVGFSYYNIGLRRPPLSLAYLASVLEGEHDVSIVDFSTGKESWKRYRYDGYDVVGISADTVRFPLSLRIARRARERGAVIVMGGPHVSFRDEEALRSGLVDYVVRNEGEYSFRSLIDYLSGDAALDSVRGVSRLAVDGSVVRAPDEPFITDLDSLPFPARELLNLNHYNERMNGRPMTTLITSRGCPFNCDFCASSEFFGIRWRARSVDNILAEMELLYEKYGYRALCFVEDNFTMDPERAVELSERIISKRWDLIWEAWSRVDTIVKHPEMIRAMARAGFRWTFVGFESGSQEVLDGFGKKTVAGDAFRAMEILRSNGVRATGAFILGAVNDTPETIDETIRFARDLNPRKVQFSILTPYPGTKLYE</sequence>
<dbReference type="GO" id="GO:0003824">
    <property type="term" value="F:catalytic activity"/>
    <property type="evidence" value="ECO:0007669"/>
    <property type="project" value="InterPro"/>
</dbReference>
<dbReference type="GO" id="GO:0031419">
    <property type="term" value="F:cobalamin binding"/>
    <property type="evidence" value="ECO:0007669"/>
    <property type="project" value="InterPro"/>
</dbReference>
<dbReference type="EMBL" id="DSEC01000234">
    <property type="protein sequence ID" value="HER43465.1"/>
    <property type="molecule type" value="Genomic_DNA"/>
</dbReference>
<dbReference type="Pfam" id="PF04055">
    <property type="entry name" value="Radical_SAM"/>
    <property type="match status" value="1"/>
</dbReference>
<comment type="caution">
    <text evidence="10">The sequence shown here is derived from an EMBL/GenBank/DDBJ whole genome shotgun (WGS) entry which is preliminary data.</text>
</comment>
<dbReference type="InterPro" id="IPR058240">
    <property type="entry name" value="rSAM_sf"/>
</dbReference>
<evidence type="ECO:0000259" key="8">
    <source>
        <dbReference type="PROSITE" id="PS51332"/>
    </source>
</evidence>
<dbReference type="Pfam" id="PF02310">
    <property type="entry name" value="B12-binding"/>
    <property type="match status" value="1"/>
</dbReference>
<evidence type="ECO:0000259" key="9">
    <source>
        <dbReference type="PROSITE" id="PS51918"/>
    </source>
</evidence>
<dbReference type="InterPro" id="IPR006158">
    <property type="entry name" value="Cobalamin-bd"/>
</dbReference>
<dbReference type="SFLD" id="SFLDG01082">
    <property type="entry name" value="B12-binding_domain_containing"/>
    <property type="match status" value="1"/>
</dbReference>
<feature type="domain" description="B12-binding" evidence="8">
    <location>
        <begin position="19"/>
        <end position="151"/>
    </location>
</feature>
<reference evidence="10" key="1">
    <citation type="journal article" date="2020" name="mSystems">
        <title>Genome- and Community-Level Interaction Insights into Carbon Utilization and Element Cycling Functions of Hydrothermarchaeota in Hydrothermal Sediment.</title>
        <authorList>
            <person name="Zhou Z."/>
            <person name="Liu Y."/>
            <person name="Xu W."/>
            <person name="Pan J."/>
            <person name="Luo Z.H."/>
            <person name="Li M."/>
        </authorList>
    </citation>
    <scope>NUCLEOTIDE SEQUENCE [LARGE SCALE GENOMIC DNA]</scope>
    <source>
        <strain evidence="10">SpSt-1233</strain>
    </source>
</reference>
<protein>
    <submittedName>
        <fullName evidence="10">Radical SAM protein</fullName>
    </submittedName>
</protein>
<dbReference type="PANTHER" id="PTHR43409">
    <property type="entry name" value="ANAEROBIC MAGNESIUM-PROTOPORPHYRIN IX MONOMETHYL ESTER CYCLASE-RELATED"/>
    <property type="match status" value="1"/>
</dbReference>
<evidence type="ECO:0000256" key="2">
    <source>
        <dbReference type="ARBA" id="ARBA00022603"/>
    </source>
</evidence>
<evidence type="ECO:0000313" key="10">
    <source>
        <dbReference type="EMBL" id="HER43465.1"/>
    </source>
</evidence>
<dbReference type="AlphaFoldDB" id="A0A7V2AUE1"/>
<evidence type="ECO:0000256" key="3">
    <source>
        <dbReference type="ARBA" id="ARBA00022679"/>
    </source>
</evidence>
<comment type="cofactor">
    <cofactor evidence="1">
        <name>[4Fe-4S] cluster</name>
        <dbReference type="ChEBI" id="CHEBI:49883"/>
    </cofactor>
</comment>
<name>A0A7V2AUE1_UNCEI</name>
<dbReference type="SFLD" id="SFLDG01123">
    <property type="entry name" value="methyltransferase_(Class_B)"/>
    <property type="match status" value="1"/>
</dbReference>
<accession>A0A7V2AUE1</accession>
<evidence type="ECO:0000256" key="1">
    <source>
        <dbReference type="ARBA" id="ARBA00001966"/>
    </source>
</evidence>
<dbReference type="InterPro" id="IPR023404">
    <property type="entry name" value="rSAM_horseshoe"/>
</dbReference>
<dbReference type="InterPro" id="IPR034466">
    <property type="entry name" value="Methyltransferase_Class_B"/>
</dbReference>
<dbReference type="GO" id="GO:0005829">
    <property type="term" value="C:cytosol"/>
    <property type="evidence" value="ECO:0007669"/>
    <property type="project" value="TreeGrafter"/>
</dbReference>
<keyword evidence="2" id="KW-0489">Methyltransferase</keyword>
<evidence type="ECO:0000256" key="6">
    <source>
        <dbReference type="ARBA" id="ARBA00023004"/>
    </source>
</evidence>
<dbReference type="Gene3D" id="3.40.50.280">
    <property type="entry name" value="Cobalamin-binding domain"/>
    <property type="match status" value="1"/>
</dbReference>
<dbReference type="SFLD" id="SFLDS00029">
    <property type="entry name" value="Radical_SAM"/>
    <property type="match status" value="1"/>
</dbReference>
<dbReference type="Proteomes" id="UP000886069">
    <property type="component" value="Unassembled WGS sequence"/>
</dbReference>
<dbReference type="Gene3D" id="3.80.30.20">
    <property type="entry name" value="tm_1862 like domain"/>
    <property type="match status" value="1"/>
</dbReference>
<dbReference type="CDD" id="cd02068">
    <property type="entry name" value="radical_SAM_B12_BD"/>
    <property type="match status" value="1"/>
</dbReference>
<keyword evidence="5" id="KW-0479">Metal-binding</keyword>
<gene>
    <name evidence="10" type="ORF">ENO08_03300</name>
</gene>
<evidence type="ECO:0000256" key="5">
    <source>
        <dbReference type="ARBA" id="ARBA00022723"/>
    </source>
</evidence>
<keyword evidence="4" id="KW-0949">S-adenosyl-L-methionine</keyword>
<dbReference type="PROSITE" id="PS51332">
    <property type="entry name" value="B12_BINDING"/>
    <property type="match status" value="1"/>
</dbReference>
<dbReference type="PANTHER" id="PTHR43409:SF7">
    <property type="entry name" value="BLL1977 PROTEIN"/>
    <property type="match status" value="1"/>
</dbReference>
<feature type="domain" description="Radical SAM core" evidence="9">
    <location>
        <begin position="197"/>
        <end position="393"/>
    </location>
</feature>
<organism evidence="10">
    <name type="scientific">Eiseniibacteriota bacterium</name>
    <dbReference type="NCBI Taxonomy" id="2212470"/>
    <lineage>
        <taxon>Bacteria</taxon>
        <taxon>Candidatus Eiseniibacteriota</taxon>
    </lineage>
</organism>
<keyword evidence="7" id="KW-0411">Iron-sulfur</keyword>
<proteinExistence type="predicted"/>
<dbReference type="GO" id="GO:0051539">
    <property type="term" value="F:4 iron, 4 sulfur cluster binding"/>
    <property type="evidence" value="ECO:0007669"/>
    <property type="project" value="UniProtKB-KW"/>
</dbReference>
<dbReference type="SMART" id="SM00729">
    <property type="entry name" value="Elp3"/>
    <property type="match status" value="1"/>
</dbReference>
<dbReference type="CDD" id="cd01335">
    <property type="entry name" value="Radical_SAM"/>
    <property type="match status" value="1"/>
</dbReference>
<dbReference type="InterPro" id="IPR007197">
    <property type="entry name" value="rSAM"/>
</dbReference>
<dbReference type="InterPro" id="IPR051198">
    <property type="entry name" value="BchE-like"/>
</dbReference>
<feature type="non-terminal residue" evidence="10">
    <location>
        <position position="393"/>
    </location>
</feature>
<dbReference type="GO" id="GO:0046872">
    <property type="term" value="F:metal ion binding"/>
    <property type="evidence" value="ECO:0007669"/>
    <property type="project" value="UniProtKB-KW"/>
</dbReference>
<dbReference type="SUPFAM" id="SSF102114">
    <property type="entry name" value="Radical SAM enzymes"/>
    <property type="match status" value="1"/>
</dbReference>
<evidence type="ECO:0000256" key="4">
    <source>
        <dbReference type="ARBA" id="ARBA00022691"/>
    </source>
</evidence>
<dbReference type="PROSITE" id="PS51918">
    <property type="entry name" value="RADICAL_SAM"/>
    <property type="match status" value="1"/>
</dbReference>